<protein>
    <submittedName>
        <fullName evidence="1">Uncharacterized protein</fullName>
    </submittedName>
</protein>
<organism evidence="1 2">
    <name type="scientific">Nonomuraea purpurea</name>
    <dbReference type="NCBI Taxonomy" id="1849276"/>
    <lineage>
        <taxon>Bacteria</taxon>
        <taxon>Bacillati</taxon>
        <taxon>Actinomycetota</taxon>
        <taxon>Actinomycetes</taxon>
        <taxon>Streptosporangiales</taxon>
        <taxon>Streptosporangiaceae</taxon>
        <taxon>Nonomuraea</taxon>
    </lineage>
</organism>
<accession>A0ABV8GE76</accession>
<dbReference type="RefSeq" id="WP_379531081.1">
    <property type="nucleotide sequence ID" value="NZ_JBHSBI010000015.1"/>
</dbReference>
<reference evidence="2" key="1">
    <citation type="journal article" date="2019" name="Int. J. Syst. Evol. Microbiol.">
        <title>The Global Catalogue of Microorganisms (GCM) 10K type strain sequencing project: providing services to taxonomists for standard genome sequencing and annotation.</title>
        <authorList>
            <consortium name="The Broad Institute Genomics Platform"/>
            <consortium name="The Broad Institute Genome Sequencing Center for Infectious Disease"/>
            <person name="Wu L."/>
            <person name="Ma J."/>
        </authorList>
    </citation>
    <scope>NUCLEOTIDE SEQUENCE [LARGE SCALE GENOMIC DNA]</scope>
    <source>
        <strain evidence="2">TBRC 1276</strain>
    </source>
</reference>
<evidence type="ECO:0000313" key="2">
    <source>
        <dbReference type="Proteomes" id="UP001595851"/>
    </source>
</evidence>
<proteinExistence type="predicted"/>
<sequence>MAVGLVIEHGHDEGADALTVLSFSAVDTPGPAPAAQVWRLLDVLALRRTLFNFGLRHYSPNLEEAVDILDQSMDNNSIFRSARFSAHQANLDPGQPIYCLIKMA</sequence>
<evidence type="ECO:0000313" key="1">
    <source>
        <dbReference type="EMBL" id="MFC4011123.1"/>
    </source>
</evidence>
<name>A0ABV8GE76_9ACTN</name>
<dbReference type="EMBL" id="JBHSBI010000015">
    <property type="protein sequence ID" value="MFC4011123.1"/>
    <property type="molecule type" value="Genomic_DNA"/>
</dbReference>
<gene>
    <name evidence="1" type="ORF">ACFOY2_28120</name>
</gene>
<keyword evidence="2" id="KW-1185">Reference proteome</keyword>
<comment type="caution">
    <text evidence="1">The sequence shown here is derived from an EMBL/GenBank/DDBJ whole genome shotgun (WGS) entry which is preliminary data.</text>
</comment>
<dbReference type="Proteomes" id="UP001595851">
    <property type="component" value="Unassembled WGS sequence"/>
</dbReference>